<organism evidence="6 7">
    <name type="scientific">Lophiotrema nucula</name>
    <dbReference type="NCBI Taxonomy" id="690887"/>
    <lineage>
        <taxon>Eukaryota</taxon>
        <taxon>Fungi</taxon>
        <taxon>Dikarya</taxon>
        <taxon>Ascomycota</taxon>
        <taxon>Pezizomycotina</taxon>
        <taxon>Dothideomycetes</taxon>
        <taxon>Pleosporomycetidae</taxon>
        <taxon>Pleosporales</taxon>
        <taxon>Lophiotremataceae</taxon>
        <taxon>Lophiotrema</taxon>
    </lineage>
</organism>
<feature type="region of interest" description="Disordered" evidence="5">
    <location>
        <begin position="184"/>
        <end position="260"/>
    </location>
</feature>
<accession>A0A6A5YXW1</accession>
<dbReference type="PIRSF" id="PIRSF000777">
    <property type="entry name" value="RNA_polIII_C31"/>
    <property type="match status" value="1"/>
</dbReference>
<dbReference type="EMBL" id="ML977333">
    <property type="protein sequence ID" value="KAF2111736.1"/>
    <property type="molecule type" value="Genomic_DNA"/>
</dbReference>
<keyword evidence="3 4" id="KW-0539">Nucleus</keyword>
<dbReference type="GO" id="GO:0006383">
    <property type="term" value="P:transcription by RNA polymerase III"/>
    <property type="evidence" value="ECO:0007669"/>
    <property type="project" value="UniProtKB-UniRule"/>
</dbReference>
<dbReference type="PANTHER" id="PTHR15367:SF2">
    <property type="entry name" value="DNA-DIRECTED RNA POLYMERASE III SUBUNIT"/>
    <property type="match status" value="1"/>
</dbReference>
<evidence type="ECO:0000256" key="1">
    <source>
        <dbReference type="ARBA" id="ARBA00004123"/>
    </source>
</evidence>
<keyword evidence="7" id="KW-1185">Reference proteome</keyword>
<keyword evidence="6" id="KW-0240">DNA-directed RNA polymerase</keyword>
<comment type="similarity">
    <text evidence="2 4">Belongs to the eukaryotic RPC7 RNA polymerase subunit family.</text>
</comment>
<feature type="compositionally biased region" description="Acidic residues" evidence="5">
    <location>
        <begin position="227"/>
        <end position="236"/>
    </location>
</feature>
<evidence type="ECO:0000256" key="3">
    <source>
        <dbReference type="ARBA" id="ARBA00023242"/>
    </source>
</evidence>
<proteinExistence type="inferred from homology"/>
<dbReference type="InterPro" id="IPR024661">
    <property type="entry name" value="RNA_pol_III_Rpc31"/>
</dbReference>
<dbReference type="Proteomes" id="UP000799770">
    <property type="component" value="Unassembled WGS sequence"/>
</dbReference>
<dbReference type="GO" id="GO:0005666">
    <property type="term" value="C:RNA polymerase III complex"/>
    <property type="evidence" value="ECO:0007669"/>
    <property type="project" value="UniProtKB-UniRule"/>
</dbReference>
<dbReference type="OrthoDB" id="5377312at2759"/>
<comment type="function">
    <text evidence="4">DNA-dependent RNA polymerase catalyzes the transcription of DNA into RNA using the four ribonucleoside triphosphates as substrates. Specific peripheric component of RNA polymerase III which synthesizes small RNAs, such as 5S rRNA and tRNAs.</text>
</comment>
<protein>
    <recommendedName>
        <fullName evidence="4">DNA-directed RNA polymerase III subunit</fullName>
    </recommendedName>
</protein>
<feature type="compositionally biased region" description="Acidic residues" evidence="5">
    <location>
        <begin position="191"/>
        <end position="220"/>
    </location>
</feature>
<reference evidence="6" key="1">
    <citation type="journal article" date="2020" name="Stud. Mycol.">
        <title>101 Dothideomycetes genomes: a test case for predicting lifestyles and emergence of pathogens.</title>
        <authorList>
            <person name="Haridas S."/>
            <person name="Albert R."/>
            <person name="Binder M."/>
            <person name="Bloem J."/>
            <person name="Labutti K."/>
            <person name="Salamov A."/>
            <person name="Andreopoulos B."/>
            <person name="Baker S."/>
            <person name="Barry K."/>
            <person name="Bills G."/>
            <person name="Bluhm B."/>
            <person name="Cannon C."/>
            <person name="Castanera R."/>
            <person name="Culley D."/>
            <person name="Daum C."/>
            <person name="Ezra D."/>
            <person name="Gonzalez J."/>
            <person name="Henrissat B."/>
            <person name="Kuo A."/>
            <person name="Liang C."/>
            <person name="Lipzen A."/>
            <person name="Lutzoni F."/>
            <person name="Magnuson J."/>
            <person name="Mondo S."/>
            <person name="Nolan M."/>
            <person name="Ohm R."/>
            <person name="Pangilinan J."/>
            <person name="Park H.-J."/>
            <person name="Ramirez L."/>
            <person name="Alfaro M."/>
            <person name="Sun H."/>
            <person name="Tritt A."/>
            <person name="Yoshinaga Y."/>
            <person name="Zwiers L.-H."/>
            <person name="Turgeon B."/>
            <person name="Goodwin S."/>
            <person name="Spatafora J."/>
            <person name="Crous P."/>
            <person name="Grigoriev I."/>
        </authorList>
    </citation>
    <scope>NUCLEOTIDE SEQUENCE</scope>
    <source>
        <strain evidence="6">CBS 627.86</strain>
    </source>
</reference>
<evidence type="ECO:0000313" key="6">
    <source>
        <dbReference type="EMBL" id="KAF2111736.1"/>
    </source>
</evidence>
<sequence length="260" mass="29445">MPPSRGGRGGARGGGFTAARPGTVKIAGVELQWDLSGLEIEKAPAERFPKRDPPMAPKPTPDEEAIVQHYLTVRDRIHEGPFYTVLNDGMTSGLKRKANEPAPTEAQMFNPFTDNQTYSSKYLKVRRRIPKLDTRPYVTELFPEELRSLLENKADADHPNKKRKLLSVAKGDIKTKIDRIFDDAEARLGEQNDEEEEEAEEAEEENEEDDKPDQVEEDDNWSAVSSDSEESDDDYNAEQYFDNGEDDDIDDADPYENTYD</sequence>
<comment type="subunit">
    <text evidence="4">Component of the RNA polymerase III (Pol III) complex.</text>
</comment>
<dbReference type="AlphaFoldDB" id="A0A6A5YXW1"/>
<dbReference type="PANTHER" id="PTHR15367">
    <property type="entry name" value="DNA-DIRECTED RNA POLYMERASE III"/>
    <property type="match status" value="1"/>
</dbReference>
<evidence type="ECO:0000256" key="5">
    <source>
        <dbReference type="SAM" id="MobiDB-lite"/>
    </source>
</evidence>
<name>A0A6A5YXW1_9PLEO</name>
<keyword evidence="6" id="KW-0804">Transcription</keyword>
<feature type="compositionally biased region" description="Gly residues" evidence="5">
    <location>
        <begin position="1"/>
        <end position="16"/>
    </location>
</feature>
<gene>
    <name evidence="6" type="ORF">BDV96DRAFT_176302</name>
</gene>
<feature type="region of interest" description="Disordered" evidence="5">
    <location>
        <begin position="1"/>
        <end position="21"/>
    </location>
</feature>
<feature type="region of interest" description="Disordered" evidence="5">
    <location>
        <begin position="94"/>
        <end position="113"/>
    </location>
</feature>
<feature type="compositionally biased region" description="Acidic residues" evidence="5">
    <location>
        <begin position="243"/>
        <end position="260"/>
    </location>
</feature>
<evidence type="ECO:0000256" key="4">
    <source>
        <dbReference type="PIRNR" id="PIRNR000777"/>
    </source>
</evidence>
<evidence type="ECO:0000256" key="2">
    <source>
        <dbReference type="ARBA" id="ARBA00008352"/>
    </source>
</evidence>
<evidence type="ECO:0000313" key="7">
    <source>
        <dbReference type="Proteomes" id="UP000799770"/>
    </source>
</evidence>
<comment type="subcellular location">
    <subcellularLocation>
        <location evidence="1 4">Nucleus</location>
    </subcellularLocation>
</comment>
<dbReference type="Pfam" id="PF11705">
    <property type="entry name" value="RNA_pol_3_Rpc31"/>
    <property type="match status" value="1"/>
</dbReference>